<dbReference type="InterPro" id="IPR011059">
    <property type="entry name" value="Metal-dep_hydrolase_composite"/>
</dbReference>
<keyword evidence="7" id="KW-1185">Reference proteome</keyword>
<evidence type="ECO:0000256" key="1">
    <source>
        <dbReference type="ARBA" id="ARBA00001947"/>
    </source>
</evidence>
<feature type="domain" description="Amidohydrolase-related" evidence="5">
    <location>
        <begin position="57"/>
        <end position="413"/>
    </location>
</feature>
<name>A0A7G1G5E2_9BACT</name>
<evidence type="ECO:0000256" key="2">
    <source>
        <dbReference type="ARBA" id="ARBA00022723"/>
    </source>
</evidence>
<protein>
    <submittedName>
        <fullName evidence="6">Guanine deaminase</fullName>
    </submittedName>
</protein>
<evidence type="ECO:0000256" key="4">
    <source>
        <dbReference type="ARBA" id="ARBA00022833"/>
    </source>
</evidence>
<dbReference type="Pfam" id="PF01979">
    <property type="entry name" value="Amidohydro_1"/>
    <property type="match status" value="1"/>
</dbReference>
<dbReference type="InterPro" id="IPR032466">
    <property type="entry name" value="Metal_Hydrolase"/>
</dbReference>
<comment type="cofactor">
    <cofactor evidence="1">
        <name>Zn(2+)</name>
        <dbReference type="ChEBI" id="CHEBI:29105"/>
    </cofactor>
</comment>
<organism evidence="6 7">
    <name type="scientific">Tepiditoga spiralis</name>
    <dbReference type="NCBI Taxonomy" id="2108365"/>
    <lineage>
        <taxon>Bacteria</taxon>
        <taxon>Thermotogati</taxon>
        <taxon>Thermotogota</taxon>
        <taxon>Thermotogae</taxon>
        <taxon>Petrotogales</taxon>
        <taxon>Petrotogaceae</taxon>
        <taxon>Tepiditoga</taxon>
    </lineage>
</organism>
<keyword evidence="3" id="KW-0378">Hydrolase</keyword>
<dbReference type="InterPro" id="IPR006680">
    <property type="entry name" value="Amidohydro-rel"/>
</dbReference>
<dbReference type="RefSeq" id="WP_190613806.1">
    <property type="nucleotide sequence ID" value="NZ_AP018712.1"/>
</dbReference>
<dbReference type="Gene3D" id="2.30.40.10">
    <property type="entry name" value="Urease, subunit C, domain 1"/>
    <property type="match status" value="1"/>
</dbReference>
<evidence type="ECO:0000313" key="7">
    <source>
        <dbReference type="Proteomes" id="UP000516361"/>
    </source>
</evidence>
<dbReference type="InterPro" id="IPR051607">
    <property type="entry name" value="Metallo-dep_hydrolases"/>
</dbReference>
<reference evidence="6 7" key="1">
    <citation type="submission" date="2018-06" db="EMBL/GenBank/DDBJ databases">
        <title>Genome sequencing of Oceanotoga sp. sy52.</title>
        <authorList>
            <person name="Mori K."/>
        </authorList>
    </citation>
    <scope>NUCLEOTIDE SEQUENCE [LARGE SCALE GENOMIC DNA]</scope>
    <source>
        <strain evidence="7">sy52</strain>
    </source>
</reference>
<dbReference type="GO" id="GO:0006147">
    <property type="term" value="P:guanine catabolic process"/>
    <property type="evidence" value="ECO:0007669"/>
    <property type="project" value="UniProtKB-UniPathway"/>
</dbReference>
<dbReference type="InParanoid" id="A0A7G1G5E2"/>
<dbReference type="UniPathway" id="UPA00603">
    <property type="reaction ID" value="UER00660"/>
</dbReference>
<proteinExistence type="predicted"/>
<dbReference type="GO" id="GO:0008270">
    <property type="term" value="F:zinc ion binding"/>
    <property type="evidence" value="ECO:0007669"/>
    <property type="project" value="TreeGrafter"/>
</dbReference>
<dbReference type="PANTHER" id="PTHR11271">
    <property type="entry name" value="GUANINE DEAMINASE"/>
    <property type="match status" value="1"/>
</dbReference>
<evidence type="ECO:0000313" key="6">
    <source>
        <dbReference type="EMBL" id="BBE31335.1"/>
    </source>
</evidence>
<keyword evidence="4" id="KW-0862">Zinc</keyword>
<dbReference type="Gene3D" id="3.20.20.140">
    <property type="entry name" value="Metal-dependent hydrolases"/>
    <property type="match status" value="1"/>
</dbReference>
<dbReference type="SUPFAM" id="SSF51338">
    <property type="entry name" value="Composite domain of metallo-dependent hydrolases"/>
    <property type="match status" value="2"/>
</dbReference>
<sequence length="416" mass="47892">MDKKIIKGNFIFSKNLNNLSFLENTHLLINDGKILDIFKEVPTKYKNLNILDFKNKIIIPPFVDLHLHAPQYAMRGLGMDKELLDWLNTYTFKEENKFKDIGYAKRIYNEFAKDLIKHGTLRAVIFATIHKKSTEILFEVLEKYGLETYVGKVNMDRNCPEFLKENTEKSLKETEELILNYKNNKKSKPIITPRFAPTSTQKLLKGLGELAIKYNIPIQSHLSENQKEVKWVKELYNHNYSEVYNENNLFGQTPTLMAHCIYLTKKGIELMKNNRVIAVHCPQSNVNLASGIMPVRTLLNEGLNIGLGSDIGAGHSIAIKRSMVMAIELSKLIYKDNKNLKPLSTEEVFFMATKGSDFFGKIGEFNVDFSFDALIIDDSNLGTTELTLKERLQRFIYIGDDRNIIKRYLNGKEINF</sequence>
<keyword evidence="2" id="KW-0479">Metal-binding</keyword>
<evidence type="ECO:0000259" key="5">
    <source>
        <dbReference type="Pfam" id="PF01979"/>
    </source>
</evidence>
<dbReference type="GO" id="GO:0008892">
    <property type="term" value="F:guanine deaminase activity"/>
    <property type="evidence" value="ECO:0007669"/>
    <property type="project" value="TreeGrafter"/>
</dbReference>
<dbReference type="KEGG" id="ocy:OSSY52_14760"/>
<evidence type="ECO:0000256" key="3">
    <source>
        <dbReference type="ARBA" id="ARBA00022801"/>
    </source>
</evidence>
<dbReference type="GO" id="GO:0005829">
    <property type="term" value="C:cytosol"/>
    <property type="evidence" value="ECO:0007669"/>
    <property type="project" value="TreeGrafter"/>
</dbReference>
<dbReference type="AlphaFoldDB" id="A0A7G1G5E2"/>
<accession>A0A7G1G5E2</accession>
<dbReference type="EMBL" id="AP018712">
    <property type="protein sequence ID" value="BBE31335.1"/>
    <property type="molecule type" value="Genomic_DNA"/>
</dbReference>
<dbReference type="PANTHER" id="PTHR11271:SF6">
    <property type="entry name" value="GUANINE DEAMINASE"/>
    <property type="match status" value="1"/>
</dbReference>
<gene>
    <name evidence="6" type="primary">guaD</name>
    <name evidence="6" type="ORF">OSSY52_14760</name>
</gene>
<dbReference type="SUPFAM" id="SSF51556">
    <property type="entry name" value="Metallo-dependent hydrolases"/>
    <property type="match status" value="1"/>
</dbReference>
<dbReference type="Proteomes" id="UP000516361">
    <property type="component" value="Chromosome"/>
</dbReference>